<gene>
    <name evidence="2" type="ordered locus">MICA_1735</name>
</gene>
<name>G2KRU0_MICAA</name>
<evidence type="ECO:0000259" key="1">
    <source>
        <dbReference type="Pfam" id="PF13847"/>
    </source>
</evidence>
<dbReference type="GO" id="GO:0008168">
    <property type="term" value="F:methyltransferase activity"/>
    <property type="evidence" value="ECO:0007669"/>
    <property type="project" value="UniProtKB-KW"/>
</dbReference>
<proteinExistence type="predicted"/>
<dbReference type="CDD" id="cd02440">
    <property type="entry name" value="AdoMet_MTases"/>
    <property type="match status" value="1"/>
</dbReference>
<dbReference type="PANTHER" id="PTHR47739:SF1">
    <property type="entry name" value="TRNA1(VAL) (ADENINE(37)-N6)-METHYLTRANSFERASE"/>
    <property type="match status" value="1"/>
</dbReference>
<dbReference type="SUPFAM" id="SSF53335">
    <property type="entry name" value="S-adenosyl-L-methionine-dependent methyltransferases"/>
    <property type="match status" value="1"/>
</dbReference>
<dbReference type="RefSeq" id="WP_014103271.1">
    <property type="nucleotide sequence ID" value="NC_016026.1"/>
</dbReference>
<accession>G2KRU0</accession>
<organism evidence="2 3">
    <name type="scientific">Micavibrio aeruginosavorus (strain ARL-13)</name>
    <dbReference type="NCBI Taxonomy" id="856793"/>
    <lineage>
        <taxon>Bacteria</taxon>
        <taxon>Pseudomonadati</taxon>
        <taxon>Bdellovibrionota</taxon>
        <taxon>Bdellovibrionia</taxon>
        <taxon>Bdellovibrionales</taxon>
        <taxon>Pseudobdellovibrionaceae</taxon>
        <taxon>Micavibrio</taxon>
    </lineage>
</organism>
<dbReference type="EMBL" id="CP002382">
    <property type="protein sequence ID" value="AEP10048.1"/>
    <property type="molecule type" value="Genomic_DNA"/>
</dbReference>
<keyword evidence="2" id="KW-0489">Methyltransferase</keyword>
<keyword evidence="2" id="KW-0808">Transferase</keyword>
<dbReference type="Proteomes" id="UP000009286">
    <property type="component" value="Chromosome"/>
</dbReference>
<reference evidence="2 3" key="1">
    <citation type="journal article" date="2011" name="BMC Genomics">
        <title>Genomic insights into an obligate epibiotic bacterial predator: Micavibrio aeruginosavorus ARL-13.</title>
        <authorList>
            <person name="Wang Z."/>
            <person name="Kadouri D."/>
            <person name="Wu M."/>
        </authorList>
    </citation>
    <scope>NUCLEOTIDE SEQUENCE [LARGE SCALE GENOMIC DNA]</scope>
    <source>
        <strain evidence="2 3">ARL-13</strain>
    </source>
</reference>
<dbReference type="AlphaFoldDB" id="G2KRU0"/>
<evidence type="ECO:0000313" key="3">
    <source>
        <dbReference type="Proteomes" id="UP000009286"/>
    </source>
</evidence>
<dbReference type="Gene3D" id="3.40.50.150">
    <property type="entry name" value="Vaccinia Virus protein VP39"/>
    <property type="match status" value="1"/>
</dbReference>
<protein>
    <submittedName>
        <fullName evidence="2">Methyltransferase small domain protein</fullName>
    </submittedName>
</protein>
<evidence type="ECO:0000313" key="2">
    <source>
        <dbReference type="EMBL" id="AEP10048.1"/>
    </source>
</evidence>
<dbReference type="OrthoDB" id="5489421at2"/>
<dbReference type="STRING" id="856793.MICA_1735"/>
<feature type="domain" description="Methyltransferase" evidence="1">
    <location>
        <begin position="41"/>
        <end position="173"/>
    </location>
</feature>
<dbReference type="KEGG" id="mai:MICA_1735"/>
<dbReference type="InterPro" id="IPR025714">
    <property type="entry name" value="Methyltranfer_dom"/>
</dbReference>
<dbReference type="GO" id="GO:0032259">
    <property type="term" value="P:methylation"/>
    <property type="evidence" value="ECO:0007669"/>
    <property type="project" value="UniProtKB-KW"/>
</dbReference>
<keyword evidence="3" id="KW-1185">Reference proteome</keyword>
<dbReference type="InterPro" id="IPR002052">
    <property type="entry name" value="DNA_methylase_N6_adenine_CS"/>
</dbReference>
<dbReference type="eggNOG" id="COG4123">
    <property type="taxonomic scope" value="Bacteria"/>
</dbReference>
<dbReference type="InterPro" id="IPR050210">
    <property type="entry name" value="tRNA_Adenine-N(6)_MTase"/>
</dbReference>
<dbReference type="PANTHER" id="PTHR47739">
    <property type="entry name" value="TRNA1(VAL) (ADENINE(37)-N6)-METHYLTRANSFERASE"/>
    <property type="match status" value="1"/>
</dbReference>
<sequence>MKAAPEEIYVLNQSVRLLQPGEGGFRTSLDSVMLAAACPAKAGDRVLDLGCGVGGAIFCVLKRLAGVFGCGIEIQDEYVELARKNAALNNNTDRCEFIHGNIAEFEVSDPKQRFDHVIFNPPFMEAGTWTPSPDTGRATALGHADFDLDIGVWVDCAFRNLKSGGSMTIIHRADRTDEIIQAMCGRTGNRRFGAVEIFPLWPRMGQAAKRVVIRAVKDRKTPATLHAGLVLHEANGEYTEKADAVLRNGERLF</sequence>
<dbReference type="Pfam" id="PF13847">
    <property type="entry name" value="Methyltransf_31"/>
    <property type="match status" value="1"/>
</dbReference>
<dbReference type="PROSITE" id="PS00092">
    <property type="entry name" value="N6_MTASE"/>
    <property type="match status" value="1"/>
</dbReference>
<dbReference type="GO" id="GO:0003676">
    <property type="term" value="F:nucleic acid binding"/>
    <property type="evidence" value="ECO:0007669"/>
    <property type="project" value="InterPro"/>
</dbReference>
<dbReference type="InterPro" id="IPR029063">
    <property type="entry name" value="SAM-dependent_MTases_sf"/>
</dbReference>
<dbReference type="HOGENOM" id="CLU_061983_1_1_5"/>